<dbReference type="Gene3D" id="3.40.1050.10">
    <property type="entry name" value="Carbonic anhydrase"/>
    <property type="match status" value="1"/>
</dbReference>
<accession>A8LMP4</accession>
<dbReference type="AlphaFoldDB" id="A8LMP4"/>
<organism evidence="9 10">
    <name type="scientific">Dinoroseobacter shibae (strain DSM 16493 / NCIMB 14021 / DFL 12)</name>
    <dbReference type="NCBI Taxonomy" id="398580"/>
    <lineage>
        <taxon>Bacteria</taxon>
        <taxon>Pseudomonadati</taxon>
        <taxon>Pseudomonadota</taxon>
        <taxon>Alphaproteobacteria</taxon>
        <taxon>Rhodobacterales</taxon>
        <taxon>Roseobacteraceae</taxon>
        <taxon>Dinoroseobacter</taxon>
    </lineage>
</organism>
<dbReference type="OrthoDB" id="9797527at2"/>
<gene>
    <name evidence="9" type="primary">cynT</name>
    <name evidence="9" type="ordered locus">Dshi_3236</name>
</gene>
<dbReference type="PROSITE" id="PS00705">
    <property type="entry name" value="PROK_CO2_ANHYDRASE_2"/>
    <property type="match status" value="1"/>
</dbReference>
<evidence type="ECO:0000256" key="8">
    <source>
        <dbReference type="RuleBase" id="RU003956"/>
    </source>
</evidence>
<dbReference type="InterPro" id="IPR045066">
    <property type="entry name" value="Beta_CA_cladeB"/>
</dbReference>
<evidence type="ECO:0000256" key="5">
    <source>
        <dbReference type="ARBA" id="ARBA00023239"/>
    </source>
</evidence>
<evidence type="ECO:0000256" key="3">
    <source>
        <dbReference type="ARBA" id="ARBA00022723"/>
    </source>
</evidence>
<dbReference type="InterPro" id="IPR015892">
    <property type="entry name" value="Carbonic_anhydrase_CS"/>
</dbReference>
<name>A8LMP4_DINSH</name>
<dbReference type="InterPro" id="IPR001765">
    <property type="entry name" value="Carbonic_anhydrase"/>
</dbReference>
<comment type="cofactor">
    <cofactor evidence="7">
        <name>Zn(2+)</name>
        <dbReference type="ChEBI" id="CHEBI:29105"/>
    </cofactor>
    <text evidence="7">Binds 1 zinc ion per subunit.</text>
</comment>
<evidence type="ECO:0000256" key="2">
    <source>
        <dbReference type="ARBA" id="ARBA00012925"/>
    </source>
</evidence>
<dbReference type="SUPFAM" id="SSF53056">
    <property type="entry name" value="beta-carbonic anhydrase, cab"/>
    <property type="match status" value="1"/>
</dbReference>
<dbReference type="PANTHER" id="PTHR11002">
    <property type="entry name" value="CARBONIC ANHYDRASE"/>
    <property type="match status" value="1"/>
</dbReference>
<dbReference type="KEGG" id="dsh:Dshi_3236"/>
<evidence type="ECO:0000256" key="6">
    <source>
        <dbReference type="ARBA" id="ARBA00048348"/>
    </source>
</evidence>
<dbReference type="PANTHER" id="PTHR11002:SF76">
    <property type="entry name" value="CARBONIC ANHYDRASE"/>
    <property type="match status" value="1"/>
</dbReference>
<dbReference type="InterPro" id="IPR036874">
    <property type="entry name" value="Carbonic_anhydrase_sf"/>
</dbReference>
<reference evidence="10" key="1">
    <citation type="journal article" date="2010" name="ISME J.">
        <title>The complete genome sequence of the algal symbiont Dinoroseobacter shibae: a hitchhiker's guide to life in the sea.</title>
        <authorList>
            <person name="Wagner-Dobler I."/>
            <person name="Ballhausen B."/>
            <person name="Berger M."/>
            <person name="Brinkhoff T."/>
            <person name="Buchholz I."/>
            <person name="Bunk B."/>
            <person name="Cypionka H."/>
            <person name="Daniel R."/>
            <person name="Drepper T."/>
            <person name="Gerdts G."/>
            <person name="Hahnke S."/>
            <person name="Han C."/>
            <person name="Jahn D."/>
            <person name="Kalhoefer D."/>
            <person name="Kiss H."/>
            <person name="Klenk H.P."/>
            <person name="Kyrpides N."/>
            <person name="Liebl W."/>
            <person name="Liesegang H."/>
            <person name="Meincke L."/>
            <person name="Pati A."/>
            <person name="Petersen J."/>
            <person name="Piekarski T."/>
            <person name="Pommerenke C."/>
            <person name="Pradella S."/>
            <person name="Pukall R."/>
            <person name="Rabus R."/>
            <person name="Stackebrandt E."/>
            <person name="Thole S."/>
            <person name="Thompson L."/>
            <person name="Tielen P."/>
            <person name="Tomasch J."/>
            <person name="von Jan M."/>
            <person name="Wanphrut N."/>
            <person name="Wichels A."/>
            <person name="Zech H."/>
            <person name="Simon M."/>
        </authorList>
    </citation>
    <scope>NUCLEOTIDE SEQUENCE [LARGE SCALE GENOMIC DNA]</scope>
    <source>
        <strain evidence="10">DSM 16493 / NCIMB 14021 / DFL 12</strain>
    </source>
</reference>
<evidence type="ECO:0000256" key="4">
    <source>
        <dbReference type="ARBA" id="ARBA00022833"/>
    </source>
</evidence>
<evidence type="ECO:0000313" key="10">
    <source>
        <dbReference type="Proteomes" id="UP000006833"/>
    </source>
</evidence>
<proteinExistence type="inferred from homology"/>
<dbReference type="STRING" id="398580.Dshi_3236"/>
<dbReference type="HOGENOM" id="CLU_053879_5_3_5"/>
<dbReference type="Pfam" id="PF00484">
    <property type="entry name" value="Pro_CA"/>
    <property type="match status" value="1"/>
</dbReference>
<dbReference type="EMBL" id="CP000830">
    <property type="protein sequence ID" value="ABV94969.1"/>
    <property type="molecule type" value="Genomic_DNA"/>
</dbReference>
<dbReference type="GO" id="GO:0004089">
    <property type="term" value="F:carbonate dehydratase activity"/>
    <property type="evidence" value="ECO:0007669"/>
    <property type="project" value="UniProtKB-UniRule"/>
</dbReference>
<evidence type="ECO:0000313" key="9">
    <source>
        <dbReference type="EMBL" id="ABV94969.1"/>
    </source>
</evidence>
<dbReference type="SMART" id="SM00947">
    <property type="entry name" value="Pro_CA"/>
    <property type="match status" value="1"/>
</dbReference>
<comment type="catalytic activity">
    <reaction evidence="6 8">
        <text>hydrogencarbonate + H(+) = CO2 + H2O</text>
        <dbReference type="Rhea" id="RHEA:10748"/>
        <dbReference type="ChEBI" id="CHEBI:15377"/>
        <dbReference type="ChEBI" id="CHEBI:15378"/>
        <dbReference type="ChEBI" id="CHEBI:16526"/>
        <dbReference type="ChEBI" id="CHEBI:17544"/>
        <dbReference type="EC" id="4.2.1.1"/>
    </reaction>
</comment>
<dbReference type="GO" id="GO:0008270">
    <property type="term" value="F:zinc ion binding"/>
    <property type="evidence" value="ECO:0007669"/>
    <property type="project" value="UniProtKB-UniRule"/>
</dbReference>
<dbReference type="eggNOG" id="COG0288">
    <property type="taxonomic scope" value="Bacteria"/>
</dbReference>
<dbReference type="EC" id="4.2.1.1" evidence="2 8"/>
<dbReference type="Proteomes" id="UP000006833">
    <property type="component" value="Chromosome"/>
</dbReference>
<keyword evidence="10" id="KW-1185">Reference proteome</keyword>
<keyword evidence="4 7" id="KW-0862">Zinc</keyword>
<comment type="similarity">
    <text evidence="1 8">Belongs to the beta-class carbonic anhydrase family.</text>
</comment>
<keyword evidence="3 7" id="KW-0479">Metal-binding</keyword>
<evidence type="ECO:0000256" key="1">
    <source>
        <dbReference type="ARBA" id="ARBA00006217"/>
    </source>
</evidence>
<dbReference type="RefSeq" id="WP_012179896.1">
    <property type="nucleotide sequence ID" value="NC_009952.1"/>
</dbReference>
<keyword evidence="5 8" id="KW-0456">Lyase</keyword>
<dbReference type="GO" id="GO:0015976">
    <property type="term" value="P:carbon utilization"/>
    <property type="evidence" value="ECO:0007669"/>
    <property type="project" value="InterPro"/>
</dbReference>
<feature type="binding site" evidence="7">
    <location>
        <position position="108"/>
    </location>
    <ligand>
        <name>Zn(2+)</name>
        <dbReference type="ChEBI" id="CHEBI:29105"/>
    </ligand>
</feature>
<feature type="binding site" evidence="7">
    <location>
        <position position="47"/>
    </location>
    <ligand>
        <name>Zn(2+)</name>
        <dbReference type="ChEBI" id="CHEBI:29105"/>
    </ligand>
</feature>
<protein>
    <recommendedName>
        <fullName evidence="2 8">Carbonic anhydrase</fullName>
        <ecNumber evidence="2 8">4.2.1.1</ecNumber>
    </recommendedName>
    <alternativeName>
        <fullName evidence="8">Carbonate dehydratase</fullName>
    </alternativeName>
</protein>
<feature type="binding site" evidence="7">
    <location>
        <position position="49"/>
    </location>
    <ligand>
        <name>Zn(2+)</name>
        <dbReference type="ChEBI" id="CHEBI:29105"/>
    </ligand>
</feature>
<feature type="binding site" evidence="7">
    <location>
        <position position="111"/>
    </location>
    <ligand>
        <name>Zn(2+)</name>
        <dbReference type="ChEBI" id="CHEBI:29105"/>
    </ligand>
</feature>
<evidence type="ECO:0000256" key="7">
    <source>
        <dbReference type="PIRSR" id="PIRSR601765-1"/>
    </source>
</evidence>
<sequence>MTPAKPLPSYLAQRYHGWRATTYDENKFWYRRLAEEGQRPRAMLIACCDSRVHVTNIFGADSGEMFIHRNIANLVPPYAPSGAHHGTSAAIEYAVTQLKVAHVIVMGHSDCGGVRGCLDMCGGHAAELEEETSFIGRWLDILRPGYARIDTGPENNNPAQSLEKEGVLISLENLMSFPCVRAAVERDELSLHGLWNDIGDGRLYAFHGDTEAFEAV</sequence>
<dbReference type="CDD" id="cd00884">
    <property type="entry name" value="beta_CA_cladeB"/>
    <property type="match status" value="1"/>
</dbReference>
<comment type="function">
    <text evidence="8">Reversible hydration of carbon dioxide.</text>
</comment>